<evidence type="ECO:0000256" key="8">
    <source>
        <dbReference type="ARBA" id="ARBA00023159"/>
    </source>
</evidence>
<proteinExistence type="predicted"/>
<dbReference type="PANTHER" id="PTHR31744:SF216">
    <property type="entry name" value="NAC TRANSCRIPTION FACTOR"/>
    <property type="match status" value="1"/>
</dbReference>
<comment type="caution">
    <text evidence="13">The sequence shown here is derived from an EMBL/GenBank/DDBJ whole genome shotgun (WGS) entry which is preliminary data.</text>
</comment>
<reference evidence="13" key="1">
    <citation type="submission" date="2020-08" db="EMBL/GenBank/DDBJ databases">
        <title>Plant Genome Project.</title>
        <authorList>
            <person name="Zhang R.-G."/>
        </authorList>
    </citation>
    <scope>NUCLEOTIDE SEQUENCE</scope>
    <source>
        <strain evidence="13">WSP0</strain>
        <tissue evidence="13">Leaf</tissue>
    </source>
</reference>
<evidence type="ECO:0000256" key="9">
    <source>
        <dbReference type="ARBA" id="ARBA00023163"/>
    </source>
</evidence>
<keyword evidence="5" id="KW-0805">Transcription regulation</keyword>
<keyword evidence="9" id="KW-0804">Transcription</keyword>
<evidence type="ECO:0000313" key="14">
    <source>
        <dbReference type="Proteomes" id="UP000823749"/>
    </source>
</evidence>
<keyword evidence="3 11" id="KW-0812">Transmembrane</keyword>
<evidence type="ECO:0000256" key="5">
    <source>
        <dbReference type="ARBA" id="ARBA00023015"/>
    </source>
</evidence>
<accession>A0AAV6IYP8</accession>
<evidence type="ECO:0000256" key="3">
    <source>
        <dbReference type="ARBA" id="ARBA00022692"/>
    </source>
</evidence>
<name>A0AAV6IYP8_9ERIC</name>
<feature type="domain" description="NAC" evidence="12">
    <location>
        <begin position="9"/>
        <end position="161"/>
    </location>
</feature>
<dbReference type="AlphaFoldDB" id="A0AAV6IYP8"/>
<dbReference type="FunFam" id="2.170.150.80:FF:000002">
    <property type="entry name" value="Nac domain-containing protein 86"/>
    <property type="match status" value="1"/>
</dbReference>
<dbReference type="GO" id="GO:0005634">
    <property type="term" value="C:nucleus"/>
    <property type="evidence" value="ECO:0007669"/>
    <property type="project" value="UniProtKB-SubCell"/>
</dbReference>
<dbReference type="PANTHER" id="PTHR31744">
    <property type="entry name" value="PROTEIN CUP-SHAPED COTYLEDON 2-RELATED"/>
    <property type="match status" value="1"/>
</dbReference>
<keyword evidence="14" id="KW-1185">Reference proteome</keyword>
<keyword evidence="7 11" id="KW-0472">Membrane</keyword>
<keyword evidence="8" id="KW-0010">Activator</keyword>
<evidence type="ECO:0000256" key="2">
    <source>
        <dbReference type="ARBA" id="ARBA00004167"/>
    </source>
</evidence>
<keyword evidence="10" id="KW-0539">Nucleus</keyword>
<dbReference type="Pfam" id="PF02365">
    <property type="entry name" value="NAM"/>
    <property type="match status" value="1"/>
</dbReference>
<organism evidence="13 14">
    <name type="scientific">Rhododendron griersonianum</name>
    <dbReference type="NCBI Taxonomy" id="479676"/>
    <lineage>
        <taxon>Eukaryota</taxon>
        <taxon>Viridiplantae</taxon>
        <taxon>Streptophyta</taxon>
        <taxon>Embryophyta</taxon>
        <taxon>Tracheophyta</taxon>
        <taxon>Spermatophyta</taxon>
        <taxon>Magnoliopsida</taxon>
        <taxon>eudicotyledons</taxon>
        <taxon>Gunneridae</taxon>
        <taxon>Pentapetalae</taxon>
        <taxon>asterids</taxon>
        <taxon>Ericales</taxon>
        <taxon>Ericaceae</taxon>
        <taxon>Ericoideae</taxon>
        <taxon>Rhodoreae</taxon>
        <taxon>Rhododendron</taxon>
    </lineage>
</organism>
<dbReference type="SUPFAM" id="SSF101941">
    <property type="entry name" value="NAC domain"/>
    <property type="match status" value="1"/>
</dbReference>
<evidence type="ECO:0000256" key="7">
    <source>
        <dbReference type="ARBA" id="ARBA00023136"/>
    </source>
</evidence>
<dbReference type="Proteomes" id="UP000823749">
    <property type="component" value="Chromosome 9"/>
</dbReference>
<feature type="transmembrane region" description="Helical" evidence="11">
    <location>
        <begin position="623"/>
        <end position="643"/>
    </location>
</feature>
<evidence type="ECO:0000256" key="1">
    <source>
        <dbReference type="ARBA" id="ARBA00004123"/>
    </source>
</evidence>
<dbReference type="GO" id="GO:0000976">
    <property type="term" value="F:transcription cis-regulatory region binding"/>
    <property type="evidence" value="ECO:0007669"/>
    <property type="project" value="UniProtKB-ARBA"/>
</dbReference>
<dbReference type="Gene3D" id="2.170.150.80">
    <property type="entry name" value="NAC domain"/>
    <property type="match status" value="1"/>
</dbReference>
<dbReference type="PROSITE" id="PS51005">
    <property type="entry name" value="NAC"/>
    <property type="match status" value="1"/>
</dbReference>
<evidence type="ECO:0000256" key="11">
    <source>
        <dbReference type="SAM" id="Phobius"/>
    </source>
</evidence>
<evidence type="ECO:0000256" key="6">
    <source>
        <dbReference type="ARBA" id="ARBA00023125"/>
    </source>
</evidence>
<dbReference type="GO" id="GO:0006355">
    <property type="term" value="P:regulation of DNA-templated transcription"/>
    <property type="evidence" value="ECO:0007669"/>
    <property type="project" value="InterPro"/>
</dbReference>
<gene>
    <name evidence="13" type="ORF">RHGRI_027966</name>
</gene>
<sequence length="645" mass="71933">MAVLPLSSLPVGYRFRPTDEELVNHFLKNKINGKEDEVSGIREVDLCKMEPWDLPVMSLIETNDDEWIFFCPIDRKYRMGPRSNRATAGGYWKATGKDRFIKAVRRTTVIGTKKTLVFYTGRAPIGQKTNWVIHEYRATSKELDGTKPGQGSFVLCKLMKKCNKNLDGTQDENIEGSNFEEFEQNDASPATVQSFSVDRESEPAAPIISGQDGKLPSSGESSILQRFDGTPLVAPLPTEWTNNGNIANDVADISIVEPDFDLDDMLRELFPDTNMEPPDAHGVIFPPLHSQVQVELGSSNDLQYPLDIEVGNDQRGAQLLHGTNEDEINQFLESLIVSTDEYFCDDPESYAVESEISTHINHFESTSIMNNVSCIELDAEVANAQKNSHIYRSYIIACHFDIDSKCYGQFEQNNESKAPLLVEMYSRGYKTTDISNEENLRSLGLLENESLGRHCVTVASTSDQSVDLFNSPEADRNNSNAVGGGEDFGTGIRLRSRQSYNQPNAEFFELQGNARRRIRLQQKLQVEPVHSSKWGHLGYNEGNHEANYILAKVGEAEEKYSDSVDETREISLSTANYVTEVAQEQGSNTISASVFPISGEKEVSSVPLEAAPPLHLILSSMHMLRVLVVVGLSIVFVGIWSCLKF</sequence>
<evidence type="ECO:0000256" key="4">
    <source>
        <dbReference type="ARBA" id="ARBA00022989"/>
    </source>
</evidence>
<evidence type="ECO:0000256" key="10">
    <source>
        <dbReference type="ARBA" id="ARBA00023242"/>
    </source>
</evidence>
<dbReference type="InterPro" id="IPR003441">
    <property type="entry name" value="NAC-dom"/>
</dbReference>
<dbReference type="InterPro" id="IPR036093">
    <property type="entry name" value="NAC_dom_sf"/>
</dbReference>
<evidence type="ECO:0000259" key="12">
    <source>
        <dbReference type="PROSITE" id="PS51005"/>
    </source>
</evidence>
<evidence type="ECO:0000313" key="13">
    <source>
        <dbReference type="EMBL" id="KAG5533952.1"/>
    </source>
</evidence>
<dbReference type="GO" id="GO:0016020">
    <property type="term" value="C:membrane"/>
    <property type="evidence" value="ECO:0007669"/>
    <property type="project" value="UniProtKB-SubCell"/>
</dbReference>
<dbReference type="EMBL" id="JACTNZ010000009">
    <property type="protein sequence ID" value="KAG5533952.1"/>
    <property type="molecule type" value="Genomic_DNA"/>
</dbReference>
<protein>
    <recommendedName>
        <fullName evidence="12">NAC domain-containing protein</fullName>
    </recommendedName>
</protein>
<keyword evidence="6" id="KW-0238">DNA-binding</keyword>
<comment type="subcellular location">
    <subcellularLocation>
        <location evidence="2">Membrane</location>
        <topology evidence="2">Single-pass membrane protein</topology>
    </subcellularLocation>
    <subcellularLocation>
        <location evidence="1">Nucleus</location>
    </subcellularLocation>
</comment>
<keyword evidence="4 11" id="KW-1133">Transmembrane helix</keyword>